<name>A0A9D3UPW0_9ROSI</name>
<evidence type="ECO:0000259" key="6">
    <source>
        <dbReference type="PROSITE" id="PS50066"/>
    </source>
</evidence>
<reference evidence="7 8" key="1">
    <citation type="journal article" date="2021" name="Plant Biotechnol. J.">
        <title>Multi-omics assisted identification of the key and species-specific regulatory components of drought-tolerant mechanisms in Gossypium stocksii.</title>
        <authorList>
            <person name="Yu D."/>
            <person name="Ke L."/>
            <person name="Zhang D."/>
            <person name="Wu Y."/>
            <person name="Sun Y."/>
            <person name="Mei J."/>
            <person name="Sun J."/>
            <person name="Sun Y."/>
        </authorList>
    </citation>
    <scope>NUCLEOTIDE SEQUENCE [LARGE SCALE GENOMIC DNA]</scope>
    <source>
        <strain evidence="8">cv. E1</strain>
        <tissue evidence="7">Leaf</tissue>
    </source>
</reference>
<dbReference type="AlphaFoldDB" id="A0A9D3UPW0"/>
<keyword evidence="8" id="KW-1185">Reference proteome</keyword>
<sequence length="83" mass="9893">MIVGWQPLSLIKRGFSVRRSSLRKRRQGRVKKVTELSTLCDIECGIVIYTKNEEEPIVWSSREEMEQLLRKFNKIPEVERMKK</sequence>
<evidence type="ECO:0000313" key="7">
    <source>
        <dbReference type="EMBL" id="KAH1048789.1"/>
    </source>
</evidence>
<accession>A0A9D3UPW0</accession>
<evidence type="ECO:0000256" key="1">
    <source>
        <dbReference type="ARBA" id="ARBA00004123"/>
    </source>
</evidence>
<keyword evidence="3" id="KW-0238">DNA-binding</keyword>
<dbReference type="GO" id="GO:0003677">
    <property type="term" value="F:DNA binding"/>
    <property type="evidence" value="ECO:0007669"/>
    <property type="project" value="UniProtKB-KW"/>
</dbReference>
<evidence type="ECO:0000256" key="3">
    <source>
        <dbReference type="ARBA" id="ARBA00023125"/>
    </source>
</evidence>
<comment type="subcellular location">
    <subcellularLocation>
        <location evidence="1">Nucleus</location>
    </subcellularLocation>
</comment>
<protein>
    <recommendedName>
        <fullName evidence="6">MADS-box domain-containing protein</fullName>
    </recommendedName>
</protein>
<comment type="caution">
    <text evidence="7">The sequence shown here is derived from an EMBL/GenBank/DDBJ whole genome shotgun (WGS) entry which is preliminary data.</text>
</comment>
<dbReference type="GO" id="GO:0005634">
    <property type="term" value="C:nucleus"/>
    <property type="evidence" value="ECO:0007669"/>
    <property type="project" value="UniProtKB-SubCell"/>
</dbReference>
<evidence type="ECO:0000256" key="2">
    <source>
        <dbReference type="ARBA" id="ARBA00023015"/>
    </source>
</evidence>
<dbReference type="InterPro" id="IPR036879">
    <property type="entry name" value="TF_MADSbox_sf"/>
</dbReference>
<dbReference type="SUPFAM" id="SSF55455">
    <property type="entry name" value="SRF-like"/>
    <property type="match status" value="1"/>
</dbReference>
<organism evidence="7 8">
    <name type="scientific">Gossypium stocksii</name>
    <dbReference type="NCBI Taxonomy" id="47602"/>
    <lineage>
        <taxon>Eukaryota</taxon>
        <taxon>Viridiplantae</taxon>
        <taxon>Streptophyta</taxon>
        <taxon>Embryophyta</taxon>
        <taxon>Tracheophyta</taxon>
        <taxon>Spermatophyta</taxon>
        <taxon>Magnoliopsida</taxon>
        <taxon>eudicotyledons</taxon>
        <taxon>Gunneridae</taxon>
        <taxon>Pentapetalae</taxon>
        <taxon>rosids</taxon>
        <taxon>malvids</taxon>
        <taxon>Malvales</taxon>
        <taxon>Malvaceae</taxon>
        <taxon>Malvoideae</taxon>
        <taxon>Gossypium</taxon>
    </lineage>
</organism>
<gene>
    <name evidence="7" type="ORF">J1N35_039573</name>
</gene>
<dbReference type="PROSITE" id="PS50066">
    <property type="entry name" value="MADS_BOX_2"/>
    <property type="match status" value="1"/>
</dbReference>
<keyword evidence="4" id="KW-0804">Transcription</keyword>
<dbReference type="InterPro" id="IPR002100">
    <property type="entry name" value="TF_MADSbox"/>
</dbReference>
<keyword evidence="2" id="KW-0805">Transcription regulation</keyword>
<dbReference type="Pfam" id="PF00319">
    <property type="entry name" value="SRF-TF"/>
    <property type="match status" value="1"/>
</dbReference>
<evidence type="ECO:0000256" key="4">
    <source>
        <dbReference type="ARBA" id="ARBA00023163"/>
    </source>
</evidence>
<dbReference type="Gene3D" id="3.40.1810.10">
    <property type="entry name" value="Transcription factor, MADS-box"/>
    <property type="match status" value="1"/>
</dbReference>
<proteinExistence type="predicted"/>
<evidence type="ECO:0000256" key="5">
    <source>
        <dbReference type="ARBA" id="ARBA00023242"/>
    </source>
</evidence>
<dbReference type="OrthoDB" id="1299655at2759"/>
<evidence type="ECO:0000313" key="8">
    <source>
        <dbReference type="Proteomes" id="UP000828251"/>
    </source>
</evidence>
<keyword evidence="5" id="KW-0539">Nucleus</keyword>
<feature type="domain" description="MADS-box" evidence="6">
    <location>
        <begin position="18"/>
        <end position="52"/>
    </location>
</feature>
<dbReference type="GO" id="GO:0046983">
    <property type="term" value="F:protein dimerization activity"/>
    <property type="evidence" value="ECO:0007669"/>
    <property type="project" value="InterPro"/>
</dbReference>
<dbReference type="SMART" id="SM00432">
    <property type="entry name" value="MADS"/>
    <property type="match status" value="1"/>
</dbReference>
<dbReference type="Proteomes" id="UP000828251">
    <property type="component" value="Unassembled WGS sequence"/>
</dbReference>
<dbReference type="EMBL" id="JAIQCV010000011">
    <property type="protein sequence ID" value="KAH1048789.1"/>
    <property type="molecule type" value="Genomic_DNA"/>
</dbReference>